<dbReference type="Gene3D" id="3.40.50.300">
    <property type="entry name" value="P-loop containing nucleotide triphosphate hydrolases"/>
    <property type="match status" value="1"/>
</dbReference>
<dbReference type="GO" id="GO:0005525">
    <property type="term" value="F:GTP binding"/>
    <property type="evidence" value="ECO:0007669"/>
    <property type="project" value="UniProtKB-KW"/>
</dbReference>
<dbReference type="SUPFAM" id="SSF52540">
    <property type="entry name" value="P-loop containing nucleoside triphosphate hydrolases"/>
    <property type="match status" value="1"/>
</dbReference>
<sequence length="183" mass="20494">MTDLTAEKKIIIAGHVASGKTTALRTLFGEKLLSTDAAYSGSTSLESKKTTTVAMDYGVIRCPKIPVRLHLYAIPGQERFQFMWEILGKNADGLIVLIDATRPQPIDAIHLYLDKILPFLNSTLVVVALNKLDPEQRASLRLPPYLRHGDLRLRLTTTDVRDPKEVMALLRLLTAEMIETEQR</sequence>
<evidence type="ECO:0000256" key="4">
    <source>
        <dbReference type="ARBA" id="ARBA00023134"/>
    </source>
</evidence>
<keyword evidence="2" id="KW-0547">Nucleotide-binding</keyword>
<evidence type="ECO:0008006" key="7">
    <source>
        <dbReference type="Google" id="ProtNLM"/>
    </source>
</evidence>
<dbReference type="CDD" id="cd00882">
    <property type="entry name" value="Ras_like_GTPase"/>
    <property type="match status" value="1"/>
</dbReference>
<name>A0A257SZ84_9PROT</name>
<dbReference type="PANTHER" id="PTHR42708:SF1">
    <property type="entry name" value="GLIDING MOTILITY PROTEIN MGLA"/>
    <property type="match status" value="1"/>
</dbReference>
<reference evidence="5 6" key="1">
    <citation type="submission" date="2017-03" db="EMBL/GenBank/DDBJ databases">
        <title>Lifting the veil on microbial sulfur biogeochemistry in mining wastewaters.</title>
        <authorList>
            <person name="Kantor R.S."/>
            <person name="Colenbrander Nelson T."/>
            <person name="Marshall S."/>
            <person name="Bennett D."/>
            <person name="Apte S."/>
            <person name="Camacho D."/>
            <person name="Thomas B.C."/>
            <person name="Warren L.A."/>
            <person name="Banfield J.F."/>
        </authorList>
    </citation>
    <scope>NUCLEOTIDE SEQUENCE [LARGE SCALE GENOMIC DNA]</scope>
    <source>
        <strain evidence="5">21-59-9</strain>
    </source>
</reference>
<organism evidence="5 6">
    <name type="scientific">Acidithiobacillus ferrivorans</name>
    <dbReference type="NCBI Taxonomy" id="160808"/>
    <lineage>
        <taxon>Bacteria</taxon>
        <taxon>Pseudomonadati</taxon>
        <taxon>Pseudomonadota</taxon>
        <taxon>Acidithiobacillia</taxon>
        <taxon>Acidithiobacillales</taxon>
        <taxon>Acidithiobacillaceae</taxon>
        <taxon>Acidithiobacillus</taxon>
    </lineage>
</organism>
<dbReference type="InterPro" id="IPR027417">
    <property type="entry name" value="P-loop_NTPase"/>
</dbReference>
<protein>
    <recommendedName>
        <fullName evidence="7">GTP-binding protein</fullName>
    </recommendedName>
</protein>
<proteinExistence type="inferred from homology"/>
<comment type="similarity">
    <text evidence="1">Belongs to the GPN-loop GTPase family.</text>
</comment>
<dbReference type="PANTHER" id="PTHR42708">
    <property type="entry name" value="ATP/GTP-BINDING PROTEIN-RELATED"/>
    <property type="match status" value="1"/>
</dbReference>
<evidence type="ECO:0000256" key="1">
    <source>
        <dbReference type="ARBA" id="ARBA00005290"/>
    </source>
</evidence>
<dbReference type="EMBL" id="NCBC01000352">
    <property type="protein sequence ID" value="OYV78499.1"/>
    <property type="molecule type" value="Genomic_DNA"/>
</dbReference>
<gene>
    <name evidence="5" type="ORF">B7Z70_09330</name>
</gene>
<keyword evidence="3" id="KW-0378">Hydrolase</keyword>
<evidence type="ECO:0000256" key="2">
    <source>
        <dbReference type="ARBA" id="ARBA00022741"/>
    </source>
</evidence>
<dbReference type="AlphaFoldDB" id="A0A257SZ84"/>
<keyword evidence="4" id="KW-0342">GTP-binding</keyword>
<evidence type="ECO:0000313" key="5">
    <source>
        <dbReference type="EMBL" id="OYV78499.1"/>
    </source>
</evidence>
<evidence type="ECO:0000256" key="3">
    <source>
        <dbReference type="ARBA" id="ARBA00022801"/>
    </source>
</evidence>
<dbReference type="InterPro" id="IPR004130">
    <property type="entry name" value="Gpn"/>
</dbReference>
<evidence type="ECO:0000313" key="6">
    <source>
        <dbReference type="Proteomes" id="UP000216779"/>
    </source>
</evidence>
<comment type="caution">
    <text evidence="5">The sequence shown here is derived from an EMBL/GenBank/DDBJ whole genome shotgun (WGS) entry which is preliminary data.</text>
</comment>
<accession>A0A257SZ84</accession>
<dbReference type="GO" id="GO:0016787">
    <property type="term" value="F:hydrolase activity"/>
    <property type="evidence" value="ECO:0007669"/>
    <property type="project" value="UniProtKB-KW"/>
</dbReference>
<dbReference type="Pfam" id="PF03029">
    <property type="entry name" value="ATP_bind_1"/>
    <property type="match status" value="1"/>
</dbReference>
<dbReference type="InterPro" id="IPR052705">
    <property type="entry name" value="Gliding_Motility_GTPase"/>
</dbReference>
<dbReference type="Proteomes" id="UP000216779">
    <property type="component" value="Unassembled WGS sequence"/>
</dbReference>